<keyword evidence="1" id="KW-0812">Transmembrane</keyword>
<organism evidence="2 3">
    <name type="scientific">Actinospica acidiphila</name>
    <dbReference type="NCBI Taxonomy" id="304899"/>
    <lineage>
        <taxon>Bacteria</taxon>
        <taxon>Bacillati</taxon>
        <taxon>Actinomycetota</taxon>
        <taxon>Actinomycetes</taxon>
        <taxon>Catenulisporales</taxon>
        <taxon>Actinospicaceae</taxon>
        <taxon>Actinospica</taxon>
    </lineage>
</organism>
<gene>
    <name evidence="2" type="ORF">G3I18_25510</name>
</gene>
<feature type="transmembrane region" description="Helical" evidence="1">
    <location>
        <begin position="52"/>
        <end position="70"/>
    </location>
</feature>
<accession>A0A9X5CQR6</accession>
<dbReference type="EMBL" id="JAAGNA010000883">
    <property type="protein sequence ID" value="NEC51893.1"/>
    <property type="molecule type" value="Genomic_DNA"/>
</dbReference>
<sequence>LRAMIDADTAVAVPTGVVTSFVGAAFLVVMAARLRETGGAAAPDKLAIRSRGVFVVTLTALVCALIAVAVA</sequence>
<reference evidence="2 3" key="1">
    <citation type="submission" date="2020-01" db="EMBL/GenBank/DDBJ databases">
        <title>Insect and environment-associated Actinomycetes.</title>
        <authorList>
            <person name="Currrie C."/>
            <person name="Chevrette M."/>
            <person name="Carlson C."/>
            <person name="Stubbendieck R."/>
            <person name="Wendt-Pienkowski E."/>
        </authorList>
    </citation>
    <scope>NUCLEOTIDE SEQUENCE [LARGE SCALE GENOMIC DNA]</scope>
    <source>
        <strain evidence="2 3">SID8189</strain>
    </source>
</reference>
<protein>
    <submittedName>
        <fullName evidence="2">ABC transporter permease</fullName>
    </submittedName>
</protein>
<evidence type="ECO:0000313" key="3">
    <source>
        <dbReference type="Proteomes" id="UP000471745"/>
    </source>
</evidence>
<dbReference type="AlphaFoldDB" id="A0A9X5CQR6"/>
<proteinExistence type="predicted"/>
<feature type="transmembrane region" description="Helical" evidence="1">
    <location>
        <begin position="12"/>
        <end position="32"/>
    </location>
</feature>
<dbReference type="Proteomes" id="UP000471745">
    <property type="component" value="Unassembled WGS sequence"/>
</dbReference>
<feature type="non-terminal residue" evidence="2">
    <location>
        <position position="1"/>
    </location>
</feature>
<keyword evidence="1" id="KW-0472">Membrane</keyword>
<feature type="non-terminal residue" evidence="2">
    <location>
        <position position="71"/>
    </location>
</feature>
<keyword evidence="1" id="KW-1133">Transmembrane helix</keyword>
<evidence type="ECO:0000256" key="1">
    <source>
        <dbReference type="SAM" id="Phobius"/>
    </source>
</evidence>
<keyword evidence="3" id="KW-1185">Reference proteome</keyword>
<name>A0A9X5CQR6_9ACTN</name>
<evidence type="ECO:0000313" key="2">
    <source>
        <dbReference type="EMBL" id="NEC51893.1"/>
    </source>
</evidence>
<comment type="caution">
    <text evidence="2">The sequence shown here is derived from an EMBL/GenBank/DDBJ whole genome shotgun (WGS) entry which is preliminary data.</text>
</comment>